<keyword evidence="15" id="KW-1185">Reference proteome</keyword>
<comment type="catalytic activity">
    <reaction evidence="10">
        <text>L-seryl-[protein] + ATP = O-phospho-L-seryl-[protein] + ADP + H(+)</text>
        <dbReference type="Rhea" id="RHEA:17989"/>
        <dbReference type="Rhea" id="RHEA-COMP:9863"/>
        <dbReference type="Rhea" id="RHEA-COMP:11604"/>
        <dbReference type="ChEBI" id="CHEBI:15378"/>
        <dbReference type="ChEBI" id="CHEBI:29999"/>
        <dbReference type="ChEBI" id="CHEBI:30616"/>
        <dbReference type="ChEBI" id="CHEBI:83421"/>
        <dbReference type="ChEBI" id="CHEBI:456216"/>
        <dbReference type="EC" id="2.7.11.1"/>
    </reaction>
    <physiologicalReaction direction="left-to-right" evidence="10">
        <dbReference type="Rhea" id="RHEA:17990"/>
    </physiologicalReaction>
</comment>
<comment type="similarity">
    <text evidence="8">Belongs to the protein kinase superfamily. Ser/Thr protein kinase family. GCN2 subfamily.</text>
</comment>
<dbReference type="InterPro" id="IPR011009">
    <property type="entry name" value="Kinase-like_dom_sf"/>
</dbReference>
<feature type="domain" description="Protein kinase" evidence="13">
    <location>
        <begin position="70"/>
        <end position="488"/>
    </location>
</feature>
<evidence type="ECO:0000256" key="4">
    <source>
        <dbReference type="ARBA" id="ARBA00022741"/>
    </source>
</evidence>
<dbReference type="InterPro" id="IPR000719">
    <property type="entry name" value="Prot_kinase_dom"/>
</dbReference>
<evidence type="ECO:0000313" key="14">
    <source>
        <dbReference type="EMBL" id="TMW65019.1"/>
    </source>
</evidence>
<keyword evidence="2" id="KW-0723">Serine/threonine-protein kinase</keyword>
<comment type="caution">
    <text evidence="14">The sequence shown here is derived from an EMBL/GenBank/DDBJ whole genome shotgun (WGS) entry which is preliminary data.</text>
</comment>
<evidence type="ECO:0000256" key="7">
    <source>
        <dbReference type="ARBA" id="ARBA00023193"/>
    </source>
</evidence>
<dbReference type="EMBL" id="SPLM01000038">
    <property type="protein sequence ID" value="TMW65019.1"/>
    <property type="molecule type" value="Genomic_DNA"/>
</dbReference>
<evidence type="ECO:0000259" key="13">
    <source>
        <dbReference type="PROSITE" id="PS50011"/>
    </source>
</evidence>
<dbReference type="PROSITE" id="PS50011">
    <property type="entry name" value="PROTEIN_KINASE_DOM"/>
    <property type="match status" value="1"/>
</dbReference>
<evidence type="ECO:0000256" key="9">
    <source>
        <dbReference type="ARBA" id="ARBA00048659"/>
    </source>
</evidence>
<proteinExistence type="inferred from homology"/>
<evidence type="ECO:0000256" key="12">
    <source>
        <dbReference type="SAM" id="MobiDB-lite"/>
    </source>
</evidence>
<dbReference type="PANTHER" id="PTHR11042:SF160">
    <property type="entry name" value="EUKARYOTIC TRANSLATION INITIATION FACTOR 2-ALPHA KINASE 1"/>
    <property type="match status" value="1"/>
</dbReference>
<keyword evidence="6 11" id="KW-0067">ATP-binding</keyword>
<evidence type="ECO:0000256" key="6">
    <source>
        <dbReference type="ARBA" id="ARBA00022840"/>
    </source>
</evidence>
<feature type="binding site" evidence="11">
    <location>
        <position position="99"/>
    </location>
    <ligand>
        <name>ATP</name>
        <dbReference type="ChEBI" id="CHEBI:30616"/>
    </ligand>
</feature>
<dbReference type="EC" id="2.7.11.1" evidence="1"/>
<gene>
    <name evidence="14" type="ORF">Poli38472_009186</name>
</gene>
<feature type="region of interest" description="Disordered" evidence="12">
    <location>
        <begin position="158"/>
        <end position="184"/>
    </location>
</feature>
<dbReference type="PROSITE" id="PS00107">
    <property type="entry name" value="PROTEIN_KINASE_ATP"/>
    <property type="match status" value="1"/>
</dbReference>
<dbReference type="GO" id="GO:0005524">
    <property type="term" value="F:ATP binding"/>
    <property type="evidence" value="ECO:0007669"/>
    <property type="project" value="UniProtKB-UniRule"/>
</dbReference>
<protein>
    <recommendedName>
        <fullName evidence="1">non-specific serine/threonine protein kinase</fullName>
        <ecNumber evidence="1">2.7.11.1</ecNumber>
    </recommendedName>
</protein>
<keyword evidence="3" id="KW-0808">Transferase</keyword>
<dbReference type="InterPro" id="IPR017441">
    <property type="entry name" value="Protein_kinase_ATP_BS"/>
</dbReference>
<evidence type="ECO:0000256" key="11">
    <source>
        <dbReference type="PROSITE-ProRule" id="PRU10141"/>
    </source>
</evidence>
<name>A0A8K1CK42_PYTOL</name>
<dbReference type="Gene3D" id="1.10.510.10">
    <property type="entry name" value="Transferase(Phosphotransferase) domain 1"/>
    <property type="match status" value="1"/>
</dbReference>
<dbReference type="PROSITE" id="PS00108">
    <property type="entry name" value="PROTEIN_KINASE_ST"/>
    <property type="match status" value="1"/>
</dbReference>
<dbReference type="AlphaFoldDB" id="A0A8K1CK42"/>
<evidence type="ECO:0000256" key="3">
    <source>
        <dbReference type="ARBA" id="ARBA00022679"/>
    </source>
</evidence>
<evidence type="ECO:0000256" key="10">
    <source>
        <dbReference type="ARBA" id="ARBA00048977"/>
    </source>
</evidence>
<comment type="catalytic activity">
    <reaction evidence="9">
        <text>L-threonyl-[protein] + ATP = O-phospho-L-threonyl-[protein] + ADP + H(+)</text>
        <dbReference type="Rhea" id="RHEA:46608"/>
        <dbReference type="Rhea" id="RHEA-COMP:11060"/>
        <dbReference type="Rhea" id="RHEA-COMP:11605"/>
        <dbReference type="ChEBI" id="CHEBI:15378"/>
        <dbReference type="ChEBI" id="CHEBI:30013"/>
        <dbReference type="ChEBI" id="CHEBI:30616"/>
        <dbReference type="ChEBI" id="CHEBI:61977"/>
        <dbReference type="ChEBI" id="CHEBI:456216"/>
        <dbReference type="EC" id="2.7.11.1"/>
    </reaction>
    <physiologicalReaction direction="left-to-right" evidence="9">
        <dbReference type="Rhea" id="RHEA:46609"/>
    </physiologicalReaction>
</comment>
<sequence>MAMMTRRSSSKVGQLQAVASVLPLSRCSSSPVQNVQPGKLKNHIALTERRVESSSGQCIFGRSNPFETDFDERELVGEGGFGRIYKCKSKMDGRWYAVKLEQFWFKPQAYFTPTEVREVIMKEALVLARLDHENVCRYYNTWVYGSLVSVDSVGKRTDVLSTQEPRPSPRAKLEKKSPTASLPIQSSFGSLFQNESIDIQSSDLDDDLFDTRWGNSTLNEDDTVDFGDLGFDMEPSTGDSNEDSLSFESPIVPCPVKPPKPHVQRTRKQSLDASTASTVGPLCTQINVYIQMAMYEGNTLQHWMEQRSIVDPVENMRIFHQLVAGLKYIHSQGLIHRDIKPANVFLTKDSCVKIGDFGLAKNTLESSLHIPPSQYVYNDGSLGDLTDTDDTSSAGVGTPLYSSPEQMEGATCDASTDIFSLGILLCELFCRFSTQMERHMVLSSLRQGVLPKDFSVKYPDVAELVRLMVHTDNSKRITWHDIMRHPAMRVYFSVCGKVKPAAISTSSNWQSVVTPPQSPRSAKKKQLALSQSPRTDASRKRMLQLLMLMQSAEEEHDKVLYELSGPTSSQADLDQLVQLASRRNKLLTKLLEAVHHV</sequence>
<evidence type="ECO:0000256" key="2">
    <source>
        <dbReference type="ARBA" id="ARBA00022527"/>
    </source>
</evidence>
<dbReference type="GO" id="GO:0017148">
    <property type="term" value="P:negative regulation of translation"/>
    <property type="evidence" value="ECO:0007669"/>
    <property type="project" value="UniProtKB-KW"/>
</dbReference>
<accession>A0A8K1CK42</accession>
<dbReference type="Gene3D" id="3.30.200.20">
    <property type="entry name" value="Phosphorylase Kinase, domain 1"/>
    <property type="match status" value="1"/>
</dbReference>
<reference evidence="14" key="1">
    <citation type="submission" date="2019-03" db="EMBL/GenBank/DDBJ databases">
        <title>Long read genome sequence of the mycoparasitic Pythium oligandrum ATCC 38472 isolated from sugarbeet rhizosphere.</title>
        <authorList>
            <person name="Gaulin E."/>
        </authorList>
    </citation>
    <scope>NUCLEOTIDE SEQUENCE</scope>
    <source>
        <strain evidence="14">ATCC 38472_TT</strain>
    </source>
</reference>
<organism evidence="14 15">
    <name type="scientific">Pythium oligandrum</name>
    <name type="common">Mycoparasitic fungus</name>
    <dbReference type="NCBI Taxonomy" id="41045"/>
    <lineage>
        <taxon>Eukaryota</taxon>
        <taxon>Sar</taxon>
        <taxon>Stramenopiles</taxon>
        <taxon>Oomycota</taxon>
        <taxon>Peronosporomycetes</taxon>
        <taxon>Pythiales</taxon>
        <taxon>Pythiaceae</taxon>
        <taxon>Pythium</taxon>
    </lineage>
</organism>
<feature type="region of interest" description="Disordered" evidence="12">
    <location>
        <begin position="509"/>
        <end position="536"/>
    </location>
</feature>
<keyword evidence="5" id="KW-0418">Kinase</keyword>
<dbReference type="GO" id="GO:0004694">
    <property type="term" value="F:eukaryotic translation initiation factor 2alpha kinase activity"/>
    <property type="evidence" value="ECO:0007669"/>
    <property type="project" value="TreeGrafter"/>
</dbReference>
<dbReference type="GO" id="GO:0005737">
    <property type="term" value="C:cytoplasm"/>
    <property type="evidence" value="ECO:0007669"/>
    <property type="project" value="TreeGrafter"/>
</dbReference>
<dbReference type="GO" id="GO:0005634">
    <property type="term" value="C:nucleus"/>
    <property type="evidence" value="ECO:0007669"/>
    <property type="project" value="TreeGrafter"/>
</dbReference>
<dbReference type="InterPro" id="IPR008271">
    <property type="entry name" value="Ser/Thr_kinase_AS"/>
</dbReference>
<keyword evidence="7" id="KW-0652">Protein synthesis inhibitor</keyword>
<dbReference type="SUPFAM" id="SSF56112">
    <property type="entry name" value="Protein kinase-like (PK-like)"/>
    <property type="match status" value="1"/>
</dbReference>
<dbReference type="PANTHER" id="PTHR11042">
    <property type="entry name" value="EUKARYOTIC TRANSLATION INITIATION FACTOR 2-ALPHA KINASE EIF2-ALPHA KINASE -RELATED"/>
    <property type="match status" value="1"/>
</dbReference>
<evidence type="ECO:0000256" key="8">
    <source>
        <dbReference type="ARBA" id="ARBA00037982"/>
    </source>
</evidence>
<evidence type="ECO:0000256" key="1">
    <source>
        <dbReference type="ARBA" id="ARBA00012513"/>
    </source>
</evidence>
<keyword evidence="4 11" id="KW-0547">Nucleotide-binding</keyword>
<dbReference type="InterPro" id="IPR050339">
    <property type="entry name" value="CC_SR_Kinase"/>
</dbReference>
<evidence type="ECO:0000313" key="15">
    <source>
        <dbReference type="Proteomes" id="UP000794436"/>
    </source>
</evidence>
<dbReference type="SMART" id="SM00220">
    <property type="entry name" value="S_TKc"/>
    <property type="match status" value="1"/>
</dbReference>
<dbReference type="OrthoDB" id="341578at2759"/>
<dbReference type="Pfam" id="PF00069">
    <property type="entry name" value="Pkinase"/>
    <property type="match status" value="1"/>
</dbReference>
<dbReference type="Proteomes" id="UP000794436">
    <property type="component" value="Unassembled WGS sequence"/>
</dbReference>
<evidence type="ECO:0000256" key="5">
    <source>
        <dbReference type="ARBA" id="ARBA00022777"/>
    </source>
</evidence>